<evidence type="ECO:0008006" key="3">
    <source>
        <dbReference type="Google" id="ProtNLM"/>
    </source>
</evidence>
<dbReference type="Gene3D" id="3.40.50.300">
    <property type="entry name" value="P-loop containing nucleotide triphosphate hydrolases"/>
    <property type="match status" value="1"/>
</dbReference>
<dbReference type="EMBL" id="LGKN01000003">
    <property type="protein sequence ID" value="KPL89216.1"/>
    <property type="molecule type" value="Genomic_DNA"/>
</dbReference>
<gene>
    <name evidence="1" type="ORF">SE16_01565</name>
</gene>
<evidence type="ECO:0000313" key="1">
    <source>
        <dbReference type="EMBL" id="KPL89216.1"/>
    </source>
</evidence>
<accession>A0A0P6YFV8</accession>
<dbReference type="Pfam" id="PF13469">
    <property type="entry name" value="Sulfotransfer_3"/>
    <property type="match status" value="1"/>
</dbReference>
<organism evidence="1 2">
    <name type="scientific">Ardenticatena maritima</name>
    <dbReference type="NCBI Taxonomy" id="872965"/>
    <lineage>
        <taxon>Bacteria</taxon>
        <taxon>Bacillati</taxon>
        <taxon>Chloroflexota</taxon>
        <taxon>Ardenticatenia</taxon>
        <taxon>Ardenticatenales</taxon>
        <taxon>Ardenticatenaceae</taxon>
        <taxon>Ardenticatena</taxon>
    </lineage>
</organism>
<comment type="caution">
    <text evidence="1">The sequence shown here is derived from an EMBL/GenBank/DDBJ whole genome shotgun (WGS) entry which is preliminary data.</text>
</comment>
<reference evidence="1 2" key="1">
    <citation type="submission" date="2015-07" db="EMBL/GenBank/DDBJ databases">
        <title>Whole genome sequence of Ardenticatena maritima DSM 23922.</title>
        <authorList>
            <person name="Hemp J."/>
            <person name="Ward L.M."/>
            <person name="Pace L.A."/>
            <person name="Fischer W.W."/>
        </authorList>
    </citation>
    <scope>NUCLEOTIDE SEQUENCE [LARGE SCALE GENOMIC DNA]</scope>
    <source>
        <strain evidence="1 2">110S</strain>
    </source>
</reference>
<dbReference type="AlphaFoldDB" id="A0A0P6YFV8"/>
<dbReference type="Proteomes" id="UP000050502">
    <property type="component" value="Unassembled WGS sequence"/>
</dbReference>
<protein>
    <recommendedName>
        <fullName evidence="3">Sulfotransferase domain-containing protein</fullName>
    </recommendedName>
</protein>
<name>A0A0P6YFV8_9CHLR</name>
<dbReference type="SUPFAM" id="SSF52540">
    <property type="entry name" value="P-loop containing nucleoside triphosphate hydrolases"/>
    <property type="match status" value="1"/>
</dbReference>
<evidence type="ECO:0000313" key="2">
    <source>
        <dbReference type="Proteomes" id="UP000050502"/>
    </source>
</evidence>
<dbReference type="InterPro" id="IPR027417">
    <property type="entry name" value="P-loop_NTPase"/>
</dbReference>
<proteinExistence type="predicted"/>
<sequence length="192" mass="22375">MIRSPFQARIIKSIRATLLLGWLKSHFDVPIIFLIRHPCAVVSSQARLGWFMNAQEFLEDSLLVEDYLQPYVNQIAHLQGAWAHRAAFWAIENLVGMQLAQQFDIPIVFYEHLVCSPQETLQSLLHQLGYTWHEHRWRHVQHRLLRPASPKHLAAWRNTLDPQTIQTILEVVHTLGVSVYDEDPLPSPRMLH</sequence>